<evidence type="ECO:0000313" key="9">
    <source>
        <dbReference type="Proteomes" id="UP000000787"/>
    </source>
</evidence>
<dbReference type="Proteomes" id="UP000000787">
    <property type="component" value="Chromosome"/>
</dbReference>
<dbReference type="HOGENOM" id="CLU_021095_3_1_0"/>
<comment type="similarity">
    <text evidence="1">Belongs to the type-I restriction system S methylase family.</text>
</comment>
<dbReference type="BioCyc" id="HAUR316274:GHYA-1303-MONOMER"/>
<keyword evidence="2" id="KW-0680">Restriction system</keyword>
<accession>A9B1P4</accession>
<dbReference type="InterPro" id="IPR051212">
    <property type="entry name" value="Type-I_RE_S_subunit"/>
</dbReference>
<organism evidence="8 9">
    <name type="scientific">Herpetosiphon aurantiacus (strain ATCC 23779 / DSM 785 / 114-95)</name>
    <dbReference type="NCBI Taxonomy" id="316274"/>
    <lineage>
        <taxon>Bacteria</taxon>
        <taxon>Bacillati</taxon>
        <taxon>Chloroflexota</taxon>
        <taxon>Chloroflexia</taxon>
        <taxon>Herpetosiphonales</taxon>
        <taxon>Herpetosiphonaceae</taxon>
        <taxon>Herpetosiphon</taxon>
    </lineage>
</organism>
<keyword evidence="9" id="KW-1185">Reference proteome</keyword>
<evidence type="ECO:0000256" key="6">
    <source>
        <dbReference type="SAM" id="MobiDB-lite"/>
    </source>
</evidence>
<evidence type="ECO:0000256" key="4">
    <source>
        <dbReference type="ARBA" id="ARBA00038652"/>
    </source>
</evidence>
<dbReference type="InterPro" id="IPR000055">
    <property type="entry name" value="Restrct_endonuc_typeI_TRD"/>
</dbReference>
<evidence type="ECO:0000256" key="3">
    <source>
        <dbReference type="ARBA" id="ARBA00023125"/>
    </source>
</evidence>
<reference evidence="8 9" key="1">
    <citation type="journal article" date="2011" name="Stand. Genomic Sci.">
        <title>Complete genome sequence of the filamentous gliding predatory bacterium Herpetosiphon aurantiacus type strain (114-95(T)).</title>
        <authorList>
            <person name="Kiss H."/>
            <person name="Nett M."/>
            <person name="Domin N."/>
            <person name="Martin K."/>
            <person name="Maresca J.A."/>
            <person name="Copeland A."/>
            <person name="Lapidus A."/>
            <person name="Lucas S."/>
            <person name="Berry K.W."/>
            <person name="Glavina Del Rio T."/>
            <person name="Dalin E."/>
            <person name="Tice H."/>
            <person name="Pitluck S."/>
            <person name="Richardson P."/>
            <person name="Bruce D."/>
            <person name="Goodwin L."/>
            <person name="Han C."/>
            <person name="Detter J.C."/>
            <person name="Schmutz J."/>
            <person name="Brettin T."/>
            <person name="Land M."/>
            <person name="Hauser L."/>
            <person name="Kyrpides N.C."/>
            <person name="Ivanova N."/>
            <person name="Goker M."/>
            <person name="Woyke T."/>
            <person name="Klenk H.P."/>
            <person name="Bryant D.A."/>
        </authorList>
    </citation>
    <scope>NUCLEOTIDE SEQUENCE [LARGE SCALE GENOMIC DNA]</scope>
    <source>
        <strain evidence="9">ATCC 23779 / DSM 785 / 114-95</strain>
    </source>
</reference>
<dbReference type="STRING" id="316274.Haur_1281"/>
<dbReference type="Pfam" id="PF01420">
    <property type="entry name" value="Methylase_S"/>
    <property type="match status" value="1"/>
</dbReference>
<evidence type="ECO:0000256" key="2">
    <source>
        <dbReference type="ARBA" id="ARBA00022747"/>
    </source>
</evidence>
<feature type="compositionally biased region" description="Polar residues" evidence="6">
    <location>
        <begin position="276"/>
        <end position="293"/>
    </location>
</feature>
<evidence type="ECO:0000256" key="1">
    <source>
        <dbReference type="ARBA" id="ARBA00010923"/>
    </source>
</evidence>
<name>A9B1P4_HERA2</name>
<evidence type="ECO:0000256" key="5">
    <source>
        <dbReference type="SAM" id="Coils"/>
    </source>
</evidence>
<dbReference type="Gene3D" id="3.90.220.20">
    <property type="entry name" value="DNA methylase specificity domains"/>
    <property type="match status" value="1"/>
</dbReference>
<dbReference type="InterPro" id="IPR044946">
    <property type="entry name" value="Restrct_endonuc_typeI_TRD_sf"/>
</dbReference>
<sequence length="398" mass="44788">MNELITALDQLAETPQAISRIRELILQLAVQGRLVEQDPNDEPAYNMFKPLIKEQQMLNIDVRSSINKEHTKFQIPPSWIWVSLDDIVVYDAGSKHDPNNLDPDSWLLELEDIEKNTSVILGQFLVKERKPKSNKASFQKNDILYGKLRPYLNKVIVAHTSGFCTTEIVVLRPKLELSPFYIQNFLKSPFFVSYVNQHSYGTKMPRLGTLDGKKASIPLPPLAEQQRIVAKVAQLMALCDQLEQQQTSREALRQQVQQSAIKQLLSELARPADAQQIAQPSQPERQTSLFTRPTLANQPIEPLADDGLSISSEQQLFFEQFDDLHTTPKAIGQLRELILQLAVQGRLVAQNPSDEPASILLERIQAEKQRLIAAGQLKPEKALTPIAASELPFGLPKG</sequence>
<dbReference type="EMBL" id="CP000875">
    <property type="protein sequence ID" value="ABX03929.1"/>
    <property type="molecule type" value="Genomic_DNA"/>
</dbReference>
<comment type="subunit">
    <text evidence="4">The methyltransferase is composed of M and S polypeptides.</text>
</comment>
<dbReference type="PANTHER" id="PTHR43140:SF1">
    <property type="entry name" value="TYPE I RESTRICTION ENZYME ECOKI SPECIFICITY SUBUNIT"/>
    <property type="match status" value="1"/>
</dbReference>
<keyword evidence="3" id="KW-0238">DNA-binding</keyword>
<dbReference type="PANTHER" id="PTHR43140">
    <property type="entry name" value="TYPE-1 RESTRICTION ENZYME ECOKI SPECIFICITY PROTEIN"/>
    <property type="match status" value="1"/>
</dbReference>
<feature type="region of interest" description="Disordered" evidence="6">
    <location>
        <begin position="274"/>
        <end position="293"/>
    </location>
</feature>
<proteinExistence type="inferred from homology"/>
<feature type="coiled-coil region" evidence="5">
    <location>
        <begin position="225"/>
        <end position="262"/>
    </location>
</feature>
<dbReference type="KEGG" id="hau:Haur_1281"/>
<keyword evidence="5" id="KW-0175">Coiled coil</keyword>
<evidence type="ECO:0000259" key="7">
    <source>
        <dbReference type="Pfam" id="PF01420"/>
    </source>
</evidence>
<feature type="domain" description="Type I restriction modification DNA specificity" evidence="7">
    <location>
        <begin position="124"/>
        <end position="246"/>
    </location>
</feature>
<dbReference type="GO" id="GO:0009307">
    <property type="term" value="P:DNA restriction-modification system"/>
    <property type="evidence" value="ECO:0007669"/>
    <property type="project" value="UniProtKB-KW"/>
</dbReference>
<dbReference type="InParanoid" id="A9B1P4"/>
<dbReference type="AlphaFoldDB" id="A9B1P4"/>
<gene>
    <name evidence="8" type="ordered locus">Haur_1281</name>
</gene>
<dbReference type="GO" id="GO:0003677">
    <property type="term" value="F:DNA binding"/>
    <property type="evidence" value="ECO:0007669"/>
    <property type="project" value="UniProtKB-KW"/>
</dbReference>
<protein>
    <submittedName>
        <fullName evidence="8">Restriction modification system DNA specificity domain</fullName>
    </submittedName>
</protein>
<dbReference type="eggNOG" id="COG0732">
    <property type="taxonomic scope" value="Bacteria"/>
</dbReference>
<dbReference type="SUPFAM" id="SSF116734">
    <property type="entry name" value="DNA methylase specificity domain"/>
    <property type="match status" value="1"/>
</dbReference>
<evidence type="ECO:0000313" key="8">
    <source>
        <dbReference type="EMBL" id="ABX03929.1"/>
    </source>
</evidence>